<gene>
    <name evidence="4" type="ORF">GK091_11125</name>
</gene>
<keyword evidence="2" id="KW-1133">Transmembrane helix</keyword>
<evidence type="ECO:0000256" key="2">
    <source>
        <dbReference type="SAM" id="Phobius"/>
    </source>
</evidence>
<comment type="caution">
    <text evidence="4">The sequence shown here is derived from an EMBL/GenBank/DDBJ whole genome shotgun (WGS) entry which is preliminary data.</text>
</comment>
<evidence type="ECO:0000259" key="3">
    <source>
        <dbReference type="Pfam" id="PF02397"/>
    </source>
</evidence>
<dbReference type="PANTHER" id="PTHR30576:SF0">
    <property type="entry name" value="UNDECAPRENYL-PHOSPHATE N-ACETYLGALACTOSAMINYL 1-PHOSPHATE TRANSFERASE-RELATED"/>
    <property type="match status" value="1"/>
</dbReference>
<feature type="transmembrane region" description="Helical" evidence="2">
    <location>
        <begin position="6"/>
        <end position="28"/>
    </location>
</feature>
<name>A0A6M0IGY2_9BACT</name>
<keyword evidence="5" id="KW-1185">Reference proteome</keyword>
<keyword evidence="2" id="KW-0812">Transmembrane</keyword>
<comment type="similarity">
    <text evidence="1">Belongs to the bacterial sugar transferase family.</text>
</comment>
<dbReference type="Proteomes" id="UP000477386">
    <property type="component" value="Unassembled WGS sequence"/>
</dbReference>
<dbReference type="Pfam" id="PF02397">
    <property type="entry name" value="Bac_transf"/>
    <property type="match status" value="1"/>
</dbReference>
<evidence type="ECO:0000313" key="4">
    <source>
        <dbReference type="EMBL" id="NEU67434.1"/>
    </source>
</evidence>
<evidence type="ECO:0000256" key="1">
    <source>
        <dbReference type="ARBA" id="ARBA00006464"/>
    </source>
</evidence>
<protein>
    <submittedName>
        <fullName evidence="4">Sugar transferase</fullName>
    </submittedName>
</protein>
<keyword evidence="2" id="KW-0472">Membrane</keyword>
<organism evidence="4 5">
    <name type="scientific">Spirosoma agri</name>
    <dbReference type="NCBI Taxonomy" id="1987381"/>
    <lineage>
        <taxon>Bacteria</taxon>
        <taxon>Pseudomonadati</taxon>
        <taxon>Bacteroidota</taxon>
        <taxon>Cytophagia</taxon>
        <taxon>Cytophagales</taxon>
        <taxon>Cytophagaceae</taxon>
        <taxon>Spirosoma</taxon>
    </lineage>
</organism>
<evidence type="ECO:0000313" key="5">
    <source>
        <dbReference type="Proteomes" id="UP000477386"/>
    </source>
</evidence>
<keyword evidence="4" id="KW-0808">Transferase</keyword>
<sequence>MSDVLIAGVITVFVLSWLIPVVGILIMLESRGPFFFIQKRSGRRAVPFACFKFRTMRHAQPRSGFRQTEREDARVTRLGRFLRKTNLDEMPQFLNVLMGDMSLVGPRPHAIPHDAMHWSETAYRERYWAKPGITGLAQVRGSRGATGMTQRMDHRVRYDHVYIPRQTFLLDMKICMRTVGLMFTGDKNAW</sequence>
<dbReference type="EMBL" id="JAAGNZ010000001">
    <property type="protein sequence ID" value="NEU67434.1"/>
    <property type="molecule type" value="Genomic_DNA"/>
</dbReference>
<dbReference type="PANTHER" id="PTHR30576">
    <property type="entry name" value="COLANIC BIOSYNTHESIS UDP-GLUCOSE LIPID CARRIER TRANSFERASE"/>
    <property type="match status" value="1"/>
</dbReference>
<proteinExistence type="inferred from homology"/>
<reference evidence="4 5" key="1">
    <citation type="submission" date="2020-02" db="EMBL/GenBank/DDBJ databases">
        <title>Draft genome sequence of two Spirosoma agri KCTC 52727 and Spirosoma terrae KCTC 52035.</title>
        <authorList>
            <person name="Rojas J."/>
            <person name="Ambika Manirajan B."/>
            <person name="Ratering S."/>
            <person name="Suarez C."/>
            <person name="Schnell S."/>
        </authorList>
    </citation>
    <scope>NUCLEOTIDE SEQUENCE [LARGE SCALE GENOMIC DNA]</scope>
    <source>
        <strain evidence="4 5">KCTC 52727</strain>
    </source>
</reference>
<dbReference type="GO" id="GO:0016780">
    <property type="term" value="F:phosphotransferase activity, for other substituted phosphate groups"/>
    <property type="evidence" value="ECO:0007669"/>
    <property type="project" value="TreeGrafter"/>
</dbReference>
<feature type="domain" description="Bacterial sugar transferase" evidence="3">
    <location>
        <begin position="2"/>
        <end position="183"/>
    </location>
</feature>
<accession>A0A6M0IGY2</accession>
<dbReference type="AlphaFoldDB" id="A0A6M0IGY2"/>
<dbReference type="InterPro" id="IPR003362">
    <property type="entry name" value="Bact_transf"/>
</dbReference>